<protein>
    <submittedName>
        <fullName evidence="2">Uncharacterized protein</fullName>
    </submittedName>
</protein>
<keyword evidence="1" id="KW-0472">Membrane</keyword>
<gene>
    <name evidence="2" type="ORF">BO83DRAFT_20641</name>
</gene>
<feature type="transmembrane region" description="Helical" evidence="1">
    <location>
        <begin position="35"/>
        <end position="56"/>
    </location>
</feature>
<dbReference type="EMBL" id="MSFU01000011">
    <property type="protein sequence ID" value="PWY73925.1"/>
    <property type="molecule type" value="Genomic_DNA"/>
</dbReference>
<keyword evidence="3" id="KW-1185">Reference proteome</keyword>
<dbReference type="VEuPathDB" id="FungiDB:BO83DRAFT_20641"/>
<name>A0A317VJ21_ASPEC</name>
<evidence type="ECO:0000313" key="2">
    <source>
        <dbReference type="EMBL" id="PWY73925.1"/>
    </source>
</evidence>
<proteinExistence type="predicted"/>
<dbReference type="OrthoDB" id="10386509at2759"/>
<dbReference type="GeneID" id="37048643"/>
<keyword evidence="1" id="KW-1133">Transmembrane helix</keyword>
<sequence>MIHRARATSNIRSKGKGTQVLGPVRNPLVLRGVSLWNTALGCFLFLSFYYLAHILLSREEHIIQNLPARADLPASAFVSLFCTCPSLLSSVH</sequence>
<organism evidence="2 3">
    <name type="scientific">Aspergillus eucalypticola (strain CBS 122712 / IBT 29274)</name>
    <dbReference type="NCBI Taxonomy" id="1448314"/>
    <lineage>
        <taxon>Eukaryota</taxon>
        <taxon>Fungi</taxon>
        <taxon>Dikarya</taxon>
        <taxon>Ascomycota</taxon>
        <taxon>Pezizomycotina</taxon>
        <taxon>Eurotiomycetes</taxon>
        <taxon>Eurotiomycetidae</taxon>
        <taxon>Eurotiales</taxon>
        <taxon>Aspergillaceae</taxon>
        <taxon>Aspergillus</taxon>
        <taxon>Aspergillus subgen. Circumdati</taxon>
    </lineage>
</organism>
<dbReference type="Proteomes" id="UP000246171">
    <property type="component" value="Unassembled WGS sequence"/>
</dbReference>
<accession>A0A317VJ21</accession>
<dbReference type="AlphaFoldDB" id="A0A317VJ21"/>
<comment type="caution">
    <text evidence="2">The sequence shown here is derived from an EMBL/GenBank/DDBJ whole genome shotgun (WGS) entry which is preliminary data.</text>
</comment>
<evidence type="ECO:0000313" key="3">
    <source>
        <dbReference type="Proteomes" id="UP000246171"/>
    </source>
</evidence>
<dbReference type="RefSeq" id="XP_025388375.1">
    <property type="nucleotide sequence ID" value="XM_025526681.1"/>
</dbReference>
<evidence type="ECO:0000256" key="1">
    <source>
        <dbReference type="SAM" id="Phobius"/>
    </source>
</evidence>
<reference evidence="2" key="1">
    <citation type="submission" date="2016-12" db="EMBL/GenBank/DDBJ databases">
        <title>The genomes of Aspergillus section Nigri reveals drivers in fungal speciation.</title>
        <authorList>
            <consortium name="DOE Joint Genome Institute"/>
            <person name="Vesth T.C."/>
            <person name="Nybo J."/>
            <person name="Theobald S."/>
            <person name="Brandl J."/>
            <person name="Frisvad J.C."/>
            <person name="Nielsen K.F."/>
            <person name="Lyhne E.K."/>
            <person name="Kogle M.E."/>
            <person name="Kuo A."/>
            <person name="Riley R."/>
            <person name="Clum A."/>
            <person name="Nolan M."/>
            <person name="Lipzen A."/>
            <person name="Salamov A."/>
            <person name="Henrissat B."/>
            <person name="Wiebenga A."/>
            <person name="De vries R.P."/>
            <person name="Grigoriev I.V."/>
            <person name="Mortensen U.H."/>
            <person name="Andersen M.R."/>
            <person name="Baker S.E."/>
        </authorList>
    </citation>
    <scope>NUCLEOTIDE SEQUENCE</scope>
    <source>
        <strain evidence="2">CBS 122712</strain>
    </source>
</reference>
<keyword evidence="1" id="KW-0812">Transmembrane</keyword>